<keyword evidence="5 6" id="KW-0665">Pyrimidine biosynthesis</keyword>
<dbReference type="HOGENOM" id="CLU_015572_1_0_14"/>
<dbReference type="AlphaFoldDB" id="Q8EUY0"/>
<dbReference type="eggNOG" id="COG0044">
    <property type="taxonomic scope" value="Bacteria"/>
</dbReference>
<dbReference type="GO" id="GO:0005737">
    <property type="term" value="C:cytoplasm"/>
    <property type="evidence" value="ECO:0007669"/>
    <property type="project" value="TreeGrafter"/>
</dbReference>
<feature type="active site" evidence="6">
    <location>
        <position position="301"/>
    </location>
</feature>
<dbReference type="PANTHER" id="PTHR43668">
    <property type="entry name" value="ALLANTOINASE"/>
    <property type="match status" value="1"/>
</dbReference>
<dbReference type="GO" id="GO:0006145">
    <property type="term" value="P:purine nucleobase catabolic process"/>
    <property type="evidence" value="ECO:0007669"/>
    <property type="project" value="TreeGrafter"/>
</dbReference>
<feature type="binding site" evidence="6">
    <location>
        <position position="301"/>
    </location>
    <ligand>
        <name>Zn(2+)</name>
        <dbReference type="ChEBI" id="CHEBI:29105"/>
        <label>1</label>
    </ligand>
</feature>
<dbReference type="InterPro" id="IPR032466">
    <property type="entry name" value="Metal_Hydrolase"/>
</dbReference>
<name>Q8EUY0_MALP2</name>
<sequence>MLLKNCSILKNNKLIKSDILIKNNRIIKIAKKIENKNNEEEIDIKSNLVIPGLIDVHVHFREPGFIHKETIKTGSMSAAKGGFTTVMTMPNLNPVPHNLENLNVQLDLIKRHSVIRCIPYGSISVDENGEQLSDVENLSKYVFGFSDDGKGIQNNNLMYQAMLLAKKHNKPICAHCEDNSLANKGVINEGVASEKLNLKGINPLAETIQIARDLVLAKATKCHYHVCHVSTKESLELIKEAKKKKINVTCEVTPHHLLSIDQDILNDNGKWKMNPPLRSIQDQKALIKAVKNKLIDIIATDHAPHSKQEKNCSFNDAAFGIIGSEFAFSLLYTKFVKTKVFSLQLLVDLFTKNVAKIFKLPYGVLEENKIADLAVFDLNKSFEIKEDEILSKSKNTPYLNQKVYGVSLLTISNGKIVYLNEKELSV</sequence>
<dbReference type="STRING" id="272633.gene:10731910"/>
<dbReference type="EC" id="3.5.2.3" evidence="6"/>
<dbReference type="SUPFAM" id="SSF51556">
    <property type="entry name" value="Metallo-dependent hydrolases"/>
    <property type="match status" value="1"/>
</dbReference>
<gene>
    <name evidence="6" type="primary">pyrC</name>
    <name evidence="8" type="ordered locus">MYPE7880</name>
</gene>
<evidence type="ECO:0000313" key="9">
    <source>
        <dbReference type="Proteomes" id="UP000002522"/>
    </source>
</evidence>
<dbReference type="HAMAP" id="MF_00220_B">
    <property type="entry name" value="PyrC_classI_B"/>
    <property type="match status" value="1"/>
</dbReference>
<keyword evidence="4 6" id="KW-0378">Hydrolase</keyword>
<dbReference type="SUPFAM" id="SSF51338">
    <property type="entry name" value="Composite domain of metallo-dependent hydrolases"/>
    <property type="match status" value="1"/>
</dbReference>
<evidence type="ECO:0000256" key="4">
    <source>
        <dbReference type="ARBA" id="ARBA00022801"/>
    </source>
</evidence>
<feature type="binding site" evidence="6">
    <location>
        <begin position="319"/>
        <end position="320"/>
    </location>
    <ligand>
        <name>substrate</name>
    </ligand>
</feature>
<comment type="catalytic activity">
    <reaction evidence="6">
        <text>(S)-dihydroorotate + H2O = N-carbamoyl-L-aspartate + H(+)</text>
        <dbReference type="Rhea" id="RHEA:24296"/>
        <dbReference type="ChEBI" id="CHEBI:15377"/>
        <dbReference type="ChEBI" id="CHEBI:15378"/>
        <dbReference type="ChEBI" id="CHEBI:30864"/>
        <dbReference type="ChEBI" id="CHEBI:32814"/>
        <dbReference type="EC" id="3.5.2.3"/>
    </reaction>
</comment>
<feature type="binding site" evidence="6">
    <location>
        <position position="228"/>
    </location>
    <ligand>
        <name>Zn(2+)</name>
        <dbReference type="ChEBI" id="CHEBI:29105"/>
        <label>2</label>
    </ligand>
</feature>
<protein>
    <recommendedName>
        <fullName evidence="6">Dihydroorotase</fullName>
        <shortName evidence="6">DHOase</shortName>
        <ecNumber evidence="6">3.5.2.3</ecNumber>
    </recommendedName>
</protein>
<feature type="binding site" evidence="6">
    <location>
        <begin position="59"/>
        <end position="61"/>
    </location>
    <ligand>
        <name>substrate</name>
    </ligand>
</feature>
<dbReference type="GO" id="GO:0008270">
    <property type="term" value="F:zinc ion binding"/>
    <property type="evidence" value="ECO:0007669"/>
    <property type="project" value="UniProtKB-UniRule"/>
</dbReference>
<feature type="binding site" evidence="6">
    <location>
        <position position="305"/>
    </location>
    <ligand>
        <name>substrate</name>
    </ligand>
</feature>
<dbReference type="Gene3D" id="3.20.20.140">
    <property type="entry name" value="Metal-dependent hydrolases"/>
    <property type="match status" value="1"/>
</dbReference>
<dbReference type="NCBIfam" id="TIGR00857">
    <property type="entry name" value="pyrC_multi"/>
    <property type="match status" value="1"/>
</dbReference>
<proteinExistence type="inferred from homology"/>
<evidence type="ECO:0000313" key="8">
    <source>
        <dbReference type="EMBL" id="BAC44581.1"/>
    </source>
</evidence>
<feature type="domain" description="Dihydroorotase catalytic" evidence="7">
    <location>
        <begin position="48"/>
        <end position="234"/>
    </location>
</feature>
<dbReference type="GO" id="GO:0044205">
    <property type="term" value="P:'de novo' UMP biosynthetic process"/>
    <property type="evidence" value="ECO:0007669"/>
    <property type="project" value="UniProtKB-UniRule"/>
</dbReference>
<dbReference type="PROSITE" id="PS00482">
    <property type="entry name" value="DIHYDROOROTASE_1"/>
    <property type="match status" value="1"/>
</dbReference>
<comment type="function">
    <text evidence="1 6">Catalyzes the reversible cyclization of carbamoyl aspartate to dihydroorotate.</text>
</comment>
<dbReference type="GO" id="GO:0004151">
    <property type="term" value="F:dihydroorotase activity"/>
    <property type="evidence" value="ECO:0007669"/>
    <property type="project" value="UniProtKB-UniRule"/>
</dbReference>
<dbReference type="RefSeq" id="WP_011077610.1">
    <property type="nucleotide sequence ID" value="NC_004432.1"/>
</dbReference>
<dbReference type="InterPro" id="IPR004722">
    <property type="entry name" value="DHOase"/>
</dbReference>
<keyword evidence="6" id="KW-0862">Zinc</keyword>
<keyword evidence="9" id="KW-1185">Reference proteome</keyword>
<feature type="binding site" evidence="6">
    <location>
        <position position="175"/>
    </location>
    <ligand>
        <name>Zn(2+)</name>
        <dbReference type="ChEBI" id="CHEBI:29105"/>
        <label>2</label>
    </ligand>
</feature>
<dbReference type="InterPro" id="IPR024403">
    <property type="entry name" value="DHOase_cat"/>
</dbReference>
<dbReference type="NCBIfam" id="NF006837">
    <property type="entry name" value="PRK09357.1-2"/>
    <property type="match status" value="1"/>
</dbReference>
<feature type="binding site" evidence="6">
    <location>
        <position position="274"/>
    </location>
    <ligand>
        <name>substrate</name>
    </ligand>
</feature>
<reference evidence="8 9" key="1">
    <citation type="journal article" date="2002" name="Nucleic Acids Res.">
        <title>The complete genomic sequence of Mycoplasma penetrans, an intracellular bacterial pathogen in humans.</title>
        <authorList>
            <person name="Sasaki Y."/>
            <person name="Ishikawa J."/>
            <person name="Yamashita A."/>
            <person name="Oshima K."/>
            <person name="Kenri T."/>
            <person name="Furuya K."/>
            <person name="Yoshino C."/>
            <person name="Horino A."/>
            <person name="Shiba T."/>
            <person name="Sasaki T."/>
            <person name="Hattori M."/>
        </authorList>
    </citation>
    <scope>NUCLEOTIDE SEQUENCE [LARGE SCALE GENOMIC DNA]</scope>
    <source>
        <strain evidence="8 9">HF-2</strain>
    </source>
</reference>
<evidence type="ECO:0000256" key="2">
    <source>
        <dbReference type="ARBA" id="ARBA00010286"/>
    </source>
</evidence>
<dbReference type="UniPathway" id="UPA00070">
    <property type="reaction ID" value="UER00117"/>
</dbReference>
<dbReference type="GO" id="GO:0004038">
    <property type="term" value="F:allantoinase activity"/>
    <property type="evidence" value="ECO:0007669"/>
    <property type="project" value="TreeGrafter"/>
</dbReference>
<comment type="cofactor">
    <cofactor evidence="6">
        <name>Zn(2+)</name>
        <dbReference type="ChEBI" id="CHEBI:29105"/>
    </cofactor>
    <text evidence="6">Binds 2 Zn(2+) ions per subunit.</text>
</comment>
<dbReference type="InterPro" id="IPR050138">
    <property type="entry name" value="DHOase/Allantoinase_Hydrolase"/>
</dbReference>
<evidence type="ECO:0000256" key="5">
    <source>
        <dbReference type="ARBA" id="ARBA00022975"/>
    </source>
</evidence>
<feature type="binding site" evidence="6">
    <location>
        <position position="59"/>
    </location>
    <ligand>
        <name>Zn(2+)</name>
        <dbReference type="ChEBI" id="CHEBI:29105"/>
        <label>1</label>
    </ligand>
</feature>
<accession>Q8EUY0</accession>
<dbReference type="Pfam" id="PF12890">
    <property type="entry name" value="DHOase"/>
    <property type="match status" value="1"/>
</dbReference>
<dbReference type="CDD" id="cd01317">
    <property type="entry name" value="DHOase_IIa"/>
    <property type="match status" value="1"/>
</dbReference>
<dbReference type="InterPro" id="IPR002195">
    <property type="entry name" value="Dihydroorotase_CS"/>
</dbReference>
<dbReference type="PANTHER" id="PTHR43668:SF2">
    <property type="entry name" value="ALLANTOINASE"/>
    <property type="match status" value="1"/>
</dbReference>
<evidence type="ECO:0000259" key="7">
    <source>
        <dbReference type="Pfam" id="PF12890"/>
    </source>
</evidence>
<evidence type="ECO:0000256" key="3">
    <source>
        <dbReference type="ARBA" id="ARBA00022723"/>
    </source>
</evidence>
<feature type="binding site" evidence="6">
    <location>
        <position position="148"/>
    </location>
    <ligand>
        <name>Zn(2+)</name>
        <dbReference type="ChEBI" id="CHEBI:29105"/>
        <label>1</label>
    </ligand>
</feature>
<dbReference type="PROSITE" id="PS00483">
    <property type="entry name" value="DIHYDROOROTASE_2"/>
    <property type="match status" value="1"/>
</dbReference>
<evidence type="ECO:0000256" key="1">
    <source>
        <dbReference type="ARBA" id="ARBA00002368"/>
    </source>
</evidence>
<dbReference type="Proteomes" id="UP000002522">
    <property type="component" value="Chromosome"/>
</dbReference>
<dbReference type="EMBL" id="BA000026">
    <property type="protein sequence ID" value="BAC44581.1"/>
    <property type="molecule type" value="Genomic_DNA"/>
</dbReference>
<keyword evidence="3 6" id="KW-0479">Metal-binding</keyword>
<dbReference type="InParanoid" id="Q8EUY0"/>
<dbReference type="KEGG" id="mpe:MYPE7880"/>
<feature type="binding site" evidence="6">
    <location>
        <position position="91"/>
    </location>
    <ligand>
        <name>substrate</name>
    </ligand>
</feature>
<dbReference type="Gene3D" id="2.30.40.10">
    <property type="entry name" value="Urease, subunit C, domain 1"/>
    <property type="match status" value="2"/>
</dbReference>
<feature type="binding site" evidence="6">
    <location>
        <position position="148"/>
    </location>
    <ligand>
        <name>Zn(2+)</name>
        <dbReference type="ChEBI" id="CHEBI:29105"/>
        <label>2</label>
    </ligand>
</feature>
<dbReference type="InterPro" id="IPR011059">
    <property type="entry name" value="Metal-dep_hydrolase_composite"/>
</dbReference>
<comment type="similarity">
    <text evidence="2 6">Belongs to the metallo-dependent hydrolases superfamily. DHOase family. Class I DHOase subfamily.</text>
</comment>
<organism evidence="8 9">
    <name type="scientific">Malacoplasma penetrans (strain HF-2)</name>
    <name type="common">Mycoplasma penetrans</name>
    <dbReference type="NCBI Taxonomy" id="272633"/>
    <lineage>
        <taxon>Bacteria</taxon>
        <taxon>Bacillati</taxon>
        <taxon>Mycoplasmatota</taxon>
        <taxon>Mycoplasmoidales</taxon>
        <taxon>Mycoplasmoidaceae</taxon>
        <taxon>Malacoplasma</taxon>
    </lineage>
</organism>
<comment type="pathway">
    <text evidence="6">Pyrimidine metabolism; UMP biosynthesis via de novo pathway; (S)-dihydroorotate from bicarbonate: step 3/3.</text>
</comment>
<evidence type="ECO:0000256" key="6">
    <source>
        <dbReference type="HAMAP-Rule" id="MF_00220"/>
    </source>
</evidence>
<dbReference type="FunCoup" id="Q8EUY0">
    <property type="interactions" value="126"/>
</dbReference>
<feature type="binding site" evidence="6">
    <location>
        <position position="57"/>
    </location>
    <ligand>
        <name>Zn(2+)</name>
        <dbReference type="ChEBI" id="CHEBI:29105"/>
        <label>1</label>
    </ligand>
</feature>